<dbReference type="Proteomes" id="UP000481421">
    <property type="component" value="Unassembled WGS sequence"/>
</dbReference>
<name>A0A6B3RHA1_9RHOB</name>
<sequence>MQAIADTQAFRQLTTDIPLCVAALRRLAPRCQAAARLDLFRACAMLSAQPDIAAAAYAEALLRGLAVLFGRPPVLHQPAAPELSFDERWIASLVAAALRGDDSSLRFLLASRLPRHAWRQIGWLAGQFALRQDRV</sequence>
<comment type="caution">
    <text evidence="1">The sequence shown here is derived from an EMBL/GenBank/DDBJ whole genome shotgun (WGS) entry which is preliminary data.</text>
</comment>
<evidence type="ECO:0000313" key="1">
    <source>
        <dbReference type="EMBL" id="NEX45407.1"/>
    </source>
</evidence>
<proteinExistence type="predicted"/>
<dbReference type="RefSeq" id="WP_164609406.1">
    <property type="nucleotide sequence ID" value="NZ_JAAIKE010000001.1"/>
</dbReference>
<accession>A0A6B3RHA1</accession>
<reference evidence="1 2" key="1">
    <citation type="submission" date="2020-02" db="EMBL/GenBank/DDBJ databases">
        <title>Rhodobacter algicola sp. nov., isolated from microalga culture.</title>
        <authorList>
            <person name="Park C.-Y."/>
        </authorList>
    </citation>
    <scope>NUCLEOTIDE SEQUENCE [LARGE SCALE GENOMIC DNA]</scope>
    <source>
        <strain evidence="1 2">ETT8</strain>
    </source>
</reference>
<protein>
    <submittedName>
        <fullName evidence="1">Uncharacterized protein</fullName>
    </submittedName>
</protein>
<gene>
    <name evidence="1" type="ORF">G3572_04270</name>
</gene>
<keyword evidence="2" id="KW-1185">Reference proteome</keyword>
<organism evidence="1 2">
    <name type="scientific">Pseudotabrizicola algicola</name>
    <dbReference type="NCBI Taxonomy" id="2709381"/>
    <lineage>
        <taxon>Bacteria</taxon>
        <taxon>Pseudomonadati</taxon>
        <taxon>Pseudomonadota</taxon>
        <taxon>Alphaproteobacteria</taxon>
        <taxon>Rhodobacterales</taxon>
        <taxon>Paracoccaceae</taxon>
        <taxon>Pseudotabrizicola</taxon>
    </lineage>
</organism>
<dbReference type="EMBL" id="JAAIKE010000001">
    <property type="protein sequence ID" value="NEX45407.1"/>
    <property type="molecule type" value="Genomic_DNA"/>
</dbReference>
<dbReference type="AlphaFoldDB" id="A0A6B3RHA1"/>
<evidence type="ECO:0000313" key="2">
    <source>
        <dbReference type="Proteomes" id="UP000481421"/>
    </source>
</evidence>